<organism evidence="5 6">
    <name type="scientific">Aristolochia fimbriata</name>
    <name type="common">White veined hardy Dutchman's pipe vine</name>
    <dbReference type="NCBI Taxonomy" id="158543"/>
    <lineage>
        <taxon>Eukaryota</taxon>
        <taxon>Viridiplantae</taxon>
        <taxon>Streptophyta</taxon>
        <taxon>Embryophyta</taxon>
        <taxon>Tracheophyta</taxon>
        <taxon>Spermatophyta</taxon>
        <taxon>Magnoliopsida</taxon>
        <taxon>Magnoliidae</taxon>
        <taxon>Piperales</taxon>
        <taxon>Aristolochiaceae</taxon>
        <taxon>Aristolochia</taxon>
    </lineage>
</organism>
<name>A0AAV7E803_ARIFI</name>
<protein>
    <recommendedName>
        <fullName evidence="4">Plastid lipid-associated protein/fibrillin conserved domain-containing protein</fullName>
    </recommendedName>
</protein>
<evidence type="ECO:0000256" key="2">
    <source>
        <dbReference type="ARBA" id="ARBA00022640"/>
    </source>
</evidence>
<comment type="subcellular location">
    <subcellularLocation>
        <location evidence="1">Plastid</location>
    </subcellularLocation>
</comment>
<proteinExistence type="predicted"/>
<evidence type="ECO:0000313" key="5">
    <source>
        <dbReference type="EMBL" id="KAG9444324.1"/>
    </source>
</evidence>
<evidence type="ECO:0000259" key="4">
    <source>
        <dbReference type="Pfam" id="PF04755"/>
    </source>
</evidence>
<sequence>MAAELLNSLPLATYHMGAKSKFLITKGCKSISVISVQIQSSQIRRHPSESMRFAVPAESQSSTAADAKKISEVKSELYQTIEGINRGIFGIPSTKKAEIANLAKLLESRNPTPEPTENLDKVKGCWKLVYSTVTILGSKRTKLGLRDFVTLGDFLQTIDVEKGKALNIIKFSVRGLKMLSGQLTIVASYRIASKSKVEIKFESSTIEPDQLMNIFRKNYDLLLAIFNPEGWLEITYLDEDLRIGRDDKGNLFILERTQ</sequence>
<evidence type="ECO:0000313" key="6">
    <source>
        <dbReference type="Proteomes" id="UP000825729"/>
    </source>
</evidence>
<dbReference type="PANTHER" id="PTHR31906">
    <property type="entry name" value="PLASTID-LIPID-ASSOCIATED PROTEIN 4, CHLOROPLASTIC-RELATED"/>
    <property type="match status" value="1"/>
</dbReference>
<dbReference type="InterPro" id="IPR039633">
    <property type="entry name" value="PAP"/>
</dbReference>
<dbReference type="Proteomes" id="UP000825729">
    <property type="component" value="Unassembled WGS sequence"/>
</dbReference>
<comment type="caution">
    <text evidence="5">The sequence shown here is derived from an EMBL/GenBank/DDBJ whole genome shotgun (WGS) entry which is preliminary data.</text>
</comment>
<gene>
    <name evidence="5" type="ORF">H6P81_015664</name>
</gene>
<dbReference type="AlphaFoldDB" id="A0AAV7E803"/>
<accession>A0AAV7E803</accession>
<dbReference type="InterPro" id="IPR006843">
    <property type="entry name" value="PAP/fibrillin_dom"/>
</dbReference>
<feature type="domain" description="Plastid lipid-associated protein/fibrillin conserved" evidence="4">
    <location>
        <begin position="72"/>
        <end position="254"/>
    </location>
</feature>
<keyword evidence="2" id="KW-0934">Plastid</keyword>
<evidence type="ECO:0000256" key="1">
    <source>
        <dbReference type="ARBA" id="ARBA00004474"/>
    </source>
</evidence>
<keyword evidence="3" id="KW-0809">Transit peptide</keyword>
<keyword evidence="6" id="KW-1185">Reference proteome</keyword>
<dbReference type="EMBL" id="JAINDJ010000006">
    <property type="protein sequence ID" value="KAG9444324.1"/>
    <property type="molecule type" value="Genomic_DNA"/>
</dbReference>
<reference evidence="5 6" key="1">
    <citation type="submission" date="2021-07" db="EMBL/GenBank/DDBJ databases">
        <title>The Aristolochia fimbriata genome: insights into angiosperm evolution, floral development and chemical biosynthesis.</title>
        <authorList>
            <person name="Jiao Y."/>
        </authorList>
    </citation>
    <scope>NUCLEOTIDE SEQUENCE [LARGE SCALE GENOMIC DNA]</scope>
    <source>
        <strain evidence="5">IBCAS-2021</strain>
        <tissue evidence="5">Leaf</tissue>
    </source>
</reference>
<dbReference type="Pfam" id="PF04755">
    <property type="entry name" value="PAP_fibrillin"/>
    <property type="match status" value="1"/>
</dbReference>
<evidence type="ECO:0000256" key="3">
    <source>
        <dbReference type="ARBA" id="ARBA00022946"/>
    </source>
</evidence>
<dbReference type="GO" id="GO:0009536">
    <property type="term" value="C:plastid"/>
    <property type="evidence" value="ECO:0007669"/>
    <property type="project" value="UniProtKB-SubCell"/>
</dbReference>